<evidence type="ECO:0000256" key="1">
    <source>
        <dbReference type="SAM" id="Phobius"/>
    </source>
</evidence>
<dbReference type="EMBL" id="BK015245">
    <property type="protein sequence ID" value="DAD97613.1"/>
    <property type="molecule type" value="Genomic_DNA"/>
</dbReference>
<organism evidence="2">
    <name type="scientific">Siphoviridae sp. ct1TR2</name>
    <dbReference type="NCBI Taxonomy" id="2825309"/>
    <lineage>
        <taxon>Viruses</taxon>
        <taxon>Duplodnaviria</taxon>
        <taxon>Heunggongvirae</taxon>
        <taxon>Uroviricota</taxon>
        <taxon>Caudoviricetes</taxon>
    </lineage>
</organism>
<keyword evidence="1" id="KW-0472">Membrane</keyword>
<dbReference type="InterPro" id="IPR032111">
    <property type="entry name" value="Clostridium_phage_holin"/>
</dbReference>
<evidence type="ECO:0000313" key="2">
    <source>
        <dbReference type="EMBL" id="DAD97613.1"/>
    </source>
</evidence>
<proteinExistence type="predicted"/>
<name>A0A8S5NS41_9CAUD</name>
<feature type="transmembrane region" description="Helical" evidence="1">
    <location>
        <begin position="66"/>
        <end position="85"/>
    </location>
</feature>
<protein>
    <submittedName>
        <fullName evidence="2">Holin</fullName>
    </submittedName>
</protein>
<dbReference type="Pfam" id="PF16079">
    <property type="entry name" value="Phage_holin_5_2"/>
    <property type="match status" value="1"/>
</dbReference>
<reference evidence="2" key="1">
    <citation type="journal article" date="2021" name="Proc. Natl. Acad. Sci. U.S.A.">
        <title>A Catalog of Tens of Thousands of Viruses from Human Metagenomes Reveals Hidden Associations with Chronic Diseases.</title>
        <authorList>
            <person name="Tisza M.J."/>
            <person name="Buck C.B."/>
        </authorList>
    </citation>
    <scope>NUCLEOTIDE SEQUENCE</scope>
    <source>
        <strain evidence="2">Ct1TR2</strain>
    </source>
</reference>
<feature type="transmembrane region" description="Helical" evidence="1">
    <location>
        <begin position="6"/>
        <end position="25"/>
    </location>
</feature>
<sequence>MQIKDYVKPELLVVAVVLYFVGAWLKQSETVKDKYIPLINGGMGIAICAIYVFATCACANGQDVALAVFTAITQGILVAGLSTYVNQLLKQSGKED</sequence>
<keyword evidence="1" id="KW-0812">Transmembrane</keyword>
<keyword evidence="1" id="KW-1133">Transmembrane helix</keyword>
<feature type="transmembrane region" description="Helical" evidence="1">
    <location>
        <begin position="37"/>
        <end position="54"/>
    </location>
</feature>
<accession>A0A8S5NS41</accession>